<comment type="caution">
    <text evidence="7">The sequence shown here is derived from an EMBL/GenBank/DDBJ whole genome shotgun (WGS) entry which is preliminary data.</text>
</comment>
<keyword evidence="4" id="KW-0472">Membrane</keyword>
<evidence type="ECO:0000256" key="4">
    <source>
        <dbReference type="ARBA" id="ARBA00023136"/>
    </source>
</evidence>
<organism evidence="7 8">
    <name type="scientific">Lymnaea stagnalis</name>
    <name type="common">Great pond snail</name>
    <name type="synonym">Helix stagnalis</name>
    <dbReference type="NCBI Taxonomy" id="6523"/>
    <lineage>
        <taxon>Eukaryota</taxon>
        <taxon>Metazoa</taxon>
        <taxon>Spiralia</taxon>
        <taxon>Lophotrochozoa</taxon>
        <taxon>Mollusca</taxon>
        <taxon>Gastropoda</taxon>
        <taxon>Heterobranchia</taxon>
        <taxon>Euthyneura</taxon>
        <taxon>Panpulmonata</taxon>
        <taxon>Hygrophila</taxon>
        <taxon>Lymnaeoidea</taxon>
        <taxon>Lymnaeidae</taxon>
        <taxon>Lymnaea</taxon>
    </lineage>
</organism>
<name>A0AAV2H1I7_LYMST</name>
<dbReference type="PROSITE" id="PS50268">
    <property type="entry name" value="CADHERIN_2"/>
    <property type="match status" value="1"/>
</dbReference>
<keyword evidence="2" id="KW-0677">Repeat</keyword>
<dbReference type="GO" id="GO:0007156">
    <property type="term" value="P:homophilic cell adhesion via plasma membrane adhesion molecules"/>
    <property type="evidence" value="ECO:0007669"/>
    <property type="project" value="InterPro"/>
</dbReference>
<keyword evidence="8" id="KW-1185">Reference proteome</keyword>
<evidence type="ECO:0000313" key="8">
    <source>
        <dbReference type="Proteomes" id="UP001497497"/>
    </source>
</evidence>
<feature type="non-terminal residue" evidence="7">
    <location>
        <position position="89"/>
    </location>
</feature>
<dbReference type="Proteomes" id="UP001497497">
    <property type="component" value="Unassembled WGS sequence"/>
</dbReference>
<dbReference type="GO" id="GO:0045296">
    <property type="term" value="F:cadherin binding"/>
    <property type="evidence" value="ECO:0007669"/>
    <property type="project" value="TreeGrafter"/>
</dbReference>
<evidence type="ECO:0000256" key="5">
    <source>
        <dbReference type="PROSITE-ProRule" id="PRU00043"/>
    </source>
</evidence>
<evidence type="ECO:0000256" key="1">
    <source>
        <dbReference type="ARBA" id="ARBA00004370"/>
    </source>
</evidence>
<dbReference type="InterPro" id="IPR039808">
    <property type="entry name" value="Cadherin"/>
</dbReference>
<dbReference type="PANTHER" id="PTHR24027">
    <property type="entry name" value="CADHERIN-23"/>
    <property type="match status" value="1"/>
</dbReference>
<dbReference type="Gene3D" id="2.60.40.60">
    <property type="entry name" value="Cadherins"/>
    <property type="match status" value="1"/>
</dbReference>
<evidence type="ECO:0000259" key="6">
    <source>
        <dbReference type="PROSITE" id="PS50268"/>
    </source>
</evidence>
<dbReference type="GO" id="GO:0005509">
    <property type="term" value="F:calcium ion binding"/>
    <property type="evidence" value="ECO:0007669"/>
    <property type="project" value="UniProtKB-UniRule"/>
</dbReference>
<evidence type="ECO:0000313" key="7">
    <source>
        <dbReference type="EMBL" id="CAL1527488.1"/>
    </source>
</evidence>
<evidence type="ECO:0000256" key="3">
    <source>
        <dbReference type="ARBA" id="ARBA00022837"/>
    </source>
</evidence>
<dbReference type="PANTHER" id="PTHR24027:SF438">
    <property type="entry name" value="CADHERIN 23"/>
    <property type="match status" value="1"/>
</dbReference>
<dbReference type="GO" id="GO:0016477">
    <property type="term" value="P:cell migration"/>
    <property type="evidence" value="ECO:0007669"/>
    <property type="project" value="TreeGrafter"/>
</dbReference>
<feature type="domain" description="Cadherin" evidence="6">
    <location>
        <begin position="1"/>
        <end position="61"/>
    </location>
</feature>
<gene>
    <name evidence="7" type="ORF">GSLYS_00001665001</name>
</gene>
<dbReference type="EMBL" id="CAXITT010000018">
    <property type="protein sequence ID" value="CAL1527488.1"/>
    <property type="molecule type" value="Genomic_DNA"/>
</dbReference>
<keyword evidence="3 5" id="KW-0106">Calcium</keyword>
<dbReference type="GO" id="GO:0016342">
    <property type="term" value="C:catenin complex"/>
    <property type="evidence" value="ECO:0007669"/>
    <property type="project" value="TreeGrafter"/>
</dbReference>
<dbReference type="InterPro" id="IPR015919">
    <property type="entry name" value="Cadherin-like_sf"/>
</dbReference>
<reference evidence="7 8" key="1">
    <citation type="submission" date="2024-04" db="EMBL/GenBank/DDBJ databases">
        <authorList>
            <consortium name="Genoscope - CEA"/>
            <person name="William W."/>
        </authorList>
    </citation>
    <scope>NUCLEOTIDE SEQUENCE [LARGE SCALE GENOMIC DNA]</scope>
</reference>
<dbReference type="AlphaFoldDB" id="A0AAV2H1I7"/>
<accession>A0AAV2H1I7</accession>
<evidence type="ECO:0000256" key="2">
    <source>
        <dbReference type="ARBA" id="ARBA00022737"/>
    </source>
</evidence>
<dbReference type="InterPro" id="IPR002126">
    <property type="entry name" value="Cadherin-like_dom"/>
</dbReference>
<feature type="non-terminal residue" evidence="7">
    <location>
        <position position="1"/>
    </location>
</feature>
<sequence>YFGVIESNSNIVLQRDLHEDRSTLQYIVVITARDSGTSPLPAPNTCTVTIVVNRNQFAPVFINTPYDKALPRTAPIGQSVVTVTATDAD</sequence>
<comment type="subcellular location">
    <subcellularLocation>
        <location evidence="1">Membrane</location>
    </subcellularLocation>
</comment>
<protein>
    <recommendedName>
        <fullName evidence="6">Cadherin domain-containing protein</fullName>
    </recommendedName>
</protein>
<dbReference type="SUPFAM" id="SSF49313">
    <property type="entry name" value="Cadherin-like"/>
    <property type="match status" value="1"/>
</dbReference>
<dbReference type="GO" id="GO:0008013">
    <property type="term" value="F:beta-catenin binding"/>
    <property type="evidence" value="ECO:0007669"/>
    <property type="project" value="TreeGrafter"/>
</dbReference>
<proteinExistence type="predicted"/>